<dbReference type="CDD" id="cd16432">
    <property type="entry name" value="CheB_Rec"/>
    <property type="match status" value="1"/>
</dbReference>
<dbReference type="SUPFAM" id="SSF52172">
    <property type="entry name" value="CheY-like"/>
    <property type="match status" value="1"/>
</dbReference>
<dbReference type="PANTHER" id="PTHR42872">
    <property type="entry name" value="PROTEIN-GLUTAMATE METHYLESTERASE/PROTEIN-GLUTAMINE GLUTAMINASE"/>
    <property type="match status" value="1"/>
</dbReference>
<feature type="domain" description="CheB-type methylesterase" evidence="7">
    <location>
        <begin position="157"/>
        <end position="351"/>
    </location>
</feature>
<proteinExistence type="inferred from homology"/>
<dbReference type="GO" id="GO:0008984">
    <property type="term" value="F:protein-glutamate methylesterase activity"/>
    <property type="evidence" value="ECO:0007669"/>
    <property type="project" value="UniProtKB-EC"/>
</dbReference>
<comment type="subcellular location">
    <subcellularLocation>
        <location evidence="3">Cytoplasm</location>
    </subcellularLocation>
</comment>
<feature type="domain" description="Response regulatory" evidence="6">
    <location>
        <begin position="3"/>
        <end position="120"/>
    </location>
</feature>
<reference evidence="9" key="1">
    <citation type="journal article" date="2019" name="Int. J. Syst. Evol. Microbiol.">
        <title>The Global Catalogue of Microorganisms (GCM) 10K type strain sequencing project: providing services to taxonomists for standard genome sequencing and annotation.</title>
        <authorList>
            <consortium name="The Broad Institute Genomics Platform"/>
            <consortium name="The Broad Institute Genome Sequencing Center for Infectious Disease"/>
            <person name="Wu L."/>
            <person name="Ma J."/>
        </authorList>
    </citation>
    <scope>NUCLEOTIDE SEQUENCE [LARGE SCALE GENOMIC DNA]</scope>
    <source>
        <strain evidence="9">CECT 7184</strain>
    </source>
</reference>
<dbReference type="EMBL" id="JBHSOZ010000003">
    <property type="protein sequence ID" value="MFC5712127.1"/>
    <property type="molecule type" value="Genomic_DNA"/>
</dbReference>
<keyword evidence="9" id="KW-1185">Reference proteome</keyword>
<dbReference type="CDD" id="cd17541">
    <property type="entry name" value="REC_CheB-like"/>
    <property type="match status" value="1"/>
</dbReference>
<comment type="function">
    <text evidence="3">Involved in chemotaxis. Part of a chemotaxis signal transduction system that modulates chemotaxis in response to various stimuli. Catalyzes the demethylation of specific methylglutamate residues introduced into the chemoreceptors (methyl-accepting chemotaxis proteins or MCP) by CheR. Also mediates the irreversible deamidation of specific glutamine residues to glutamic acid.</text>
</comment>
<comment type="catalytic activity">
    <reaction evidence="3">
        <text>L-glutaminyl-[protein] + H2O = L-glutamyl-[protein] + NH4(+)</text>
        <dbReference type="Rhea" id="RHEA:16441"/>
        <dbReference type="Rhea" id="RHEA-COMP:10207"/>
        <dbReference type="Rhea" id="RHEA-COMP:10208"/>
        <dbReference type="ChEBI" id="CHEBI:15377"/>
        <dbReference type="ChEBI" id="CHEBI:28938"/>
        <dbReference type="ChEBI" id="CHEBI:29973"/>
        <dbReference type="ChEBI" id="CHEBI:30011"/>
        <dbReference type="EC" id="3.5.1.44"/>
    </reaction>
</comment>
<dbReference type="InterPro" id="IPR011006">
    <property type="entry name" value="CheY-like_superfamily"/>
</dbReference>
<feature type="active site" evidence="3 4">
    <location>
        <position position="196"/>
    </location>
</feature>
<dbReference type="SUPFAM" id="SSF52738">
    <property type="entry name" value="Methylesterase CheB, C-terminal domain"/>
    <property type="match status" value="1"/>
</dbReference>
<comment type="caution">
    <text evidence="8">The sequence shown here is derived from an EMBL/GenBank/DDBJ whole genome shotgun (WGS) entry which is preliminary data.</text>
</comment>
<evidence type="ECO:0000259" key="6">
    <source>
        <dbReference type="PROSITE" id="PS50110"/>
    </source>
</evidence>
<organism evidence="8 9">
    <name type="scientific">Thalassorhabdus alkalitolerans</name>
    <dbReference type="NCBI Taxonomy" id="2282697"/>
    <lineage>
        <taxon>Bacteria</taxon>
        <taxon>Bacillati</taxon>
        <taxon>Bacillota</taxon>
        <taxon>Bacilli</taxon>
        <taxon>Bacillales</taxon>
        <taxon>Bacillaceae</taxon>
        <taxon>Thalassorhabdus</taxon>
    </lineage>
</organism>
<dbReference type="EC" id="3.1.1.61" evidence="3"/>
<comment type="domain">
    <text evidence="3">Contains a C-terminal catalytic domain, and an N-terminal region which modulates catalytic activity.</text>
</comment>
<evidence type="ECO:0000256" key="3">
    <source>
        <dbReference type="HAMAP-Rule" id="MF_00099"/>
    </source>
</evidence>
<comment type="catalytic activity">
    <reaction evidence="2 3">
        <text>[protein]-L-glutamate 5-O-methyl ester + H2O = L-glutamyl-[protein] + methanol + H(+)</text>
        <dbReference type="Rhea" id="RHEA:23236"/>
        <dbReference type="Rhea" id="RHEA-COMP:10208"/>
        <dbReference type="Rhea" id="RHEA-COMP:10311"/>
        <dbReference type="ChEBI" id="CHEBI:15377"/>
        <dbReference type="ChEBI" id="CHEBI:15378"/>
        <dbReference type="ChEBI" id="CHEBI:17790"/>
        <dbReference type="ChEBI" id="CHEBI:29973"/>
        <dbReference type="ChEBI" id="CHEBI:82795"/>
        <dbReference type="EC" id="3.1.1.61"/>
    </reaction>
</comment>
<evidence type="ECO:0000313" key="8">
    <source>
        <dbReference type="EMBL" id="MFC5712127.1"/>
    </source>
</evidence>
<feature type="modified residue" description="4-aspartylphosphate" evidence="3 5">
    <location>
        <position position="54"/>
    </location>
</feature>
<dbReference type="InterPro" id="IPR000673">
    <property type="entry name" value="Sig_transdc_resp-reg_Me-estase"/>
</dbReference>
<feature type="active site" evidence="3 4">
    <location>
        <position position="292"/>
    </location>
</feature>
<evidence type="ECO:0000256" key="5">
    <source>
        <dbReference type="PROSITE-ProRule" id="PRU00169"/>
    </source>
</evidence>
<accession>A0ABW0YL64</accession>
<evidence type="ECO:0000259" key="7">
    <source>
        <dbReference type="PROSITE" id="PS50122"/>
    </source>
</evidence>
<dbReference type="InterPro" id="IPR001789">
    <property type="entry name" value="Sig_transdc_resp-reg_receiver"/>
</dbReference>
<dbReference type="PIRSF" id="PIRSF000876">
    <property type="entry name" value="RR_chemtxs_CheB"/>
    <property type="match status" value="1"/>
</dbReference>
<keyword evidence="3 4" id="KW-0145">Chemotaxis</keyword>
<dbReference type="Pfam" id="PF01339">
    <property type="entry name" value="CheB_methylest"/>
    <property type="match status" value="1"/>
</dbReference>
<keyword evidence="3 5" id="KW-0597">Phosphoprotein</keyword>
<comment type="PTM">
    <text evidence="3">Phosphorylated by CheA. Phosphorylation of the N-terminal regulatory domain activates the methylesterase activity.</text>
</comment>
<name>A0ABW0YL64_9BACI</name>
<comment type="similarity">
    <text evidence="3">Belongs to the CheB family.</text>
</comment>
<protein>
    <recommendedName>
        <fullName evidence="3">Protein-glutamate methylesterase/protein-glutamine glutaminase</fullName>
        <ecNumber evidence="3">3.1.1.61</ecNumber>
        <ecNumber evidence="3">3.5.1.44</ecNumber>
    </recommendedName>
</protein>
<dbReference type="Proteomes" id="UP001596142">
    <property type="component" value="Unassembled WGS sequence"/>
</dbReference>
<keyword evidence="1 3" id="KW-0378">Hydrolase</keyword>
<evidence type="ECO:0000256" key="1">
    <source>
        <dbReference type="ARBA" id="ARBA00022801"/>
    </source>
</evidence>
<dbReference type="NCBIfam" id="NF001965">
    <property type="entry name" value="PRK00742.1"/>
    <property type="match status" value="1"/>
</dbReference>
<dbReference type="EC" id="3.5.1.44" evidence="3"/>
<dbReference type="InterPro" id="IPR035909">
    <property type="entry name" value="CheB_C"/>
</dbReference>
<evidence type="ECO:0000313" key="9">
    <source>
        <dbReference type="Proteomes" id="UP001596142"/>
    </source>
</evidence>
<dbReference type="Pfam" id="PF00072">
    <property type="entry name" value="Response_reg"/>
    <property type="match status" value="1"/>
</dbReference>
<dbReference type="Gene3D" id="3.40.50.180">
    <property type="entry name" value="Methylesterase CheB, C-terminal domain"/>
    <property type="match status" value="1"/>
</dbReference>
<dbReference type="PROSITE" id="PS50122">
    <property type="entry name" value="CHEB"/>
    <property type="match status" value="1"/>
</dbReference>
<sequence length="353" mass="38058">MIRVLVVDDSAFMRKVISDAINRNEDMTVAATARNGAETIEKLRYVKVNVITLDVEMPQKNGLDTLKEIMEEFPHPVVMVSSATQEGALQTIAAMELGAVDFVAKPSGPISLDFDLVRKELIEKIKIASEAFHQSILTKEKKVEITRSPPPLHPSNLMLKKKVIAIGTSTGGPRALQQLFSDLPGTLAAPLLIVQHMPAGFTQSLAKRLNDMSELTVKEAEDGEVARNGVAYIAPGGKHVTVKNSGEALVLNLLDTPPQNNHKPSVDTLFTSLADIAGYSVVAVIMTGMGADGAVGIQKLKEKKSNIALAESEGTSTVFGMPKAAAQTGQIDEVVPLFNMSKSIRRYIEKDFS</sequence>
<dbReference type="PANTHER" id="PTHR42872:SF3">
    <property type="entry name" value="PROTEIN-GLUTAMATE METHYLESTERASE_PROTEIN-GLUTAMINE GLUTAMINASE 1"/>
    <property type="match status" value="1"/>
</dbReference>
<feature type="active site" evidence="3 4">
    <location>
        <position position="169"/>
    </location>
</feature>
<dbReference type="Gene3D" id="3.40.50.2300">
    <property type="match status" value="1"/>
</dbReference>
<gene>
    <name evidence="3" type="primary">cheB</name>
    <name evidence="8" type="ORF">ACFPU1_04995</name>
</gene>
<dbReference type="HAMAP" id="MF_00099">
    <property type="entry name" value="CheB_chemtxs"/>
    <property type="match status" value="1"/>
</dbReference>
<dbReference type="RefSeq" id="WP_385939174.1">
    <property type="nucleotide sequence ID" value="NZ_JBHSOZ010000003.1"/>
</dbReference>
<evidence type="ECO:0000256" key="2">
    <source>
        <dbReference type="ARBA" id="ARBA00048267"/>
    </source>
</evidence>
<dbReference type="SMART" id="SM00448">
    <property type="entry name" value="REC"/>
    <property type="match status" value="1"/>
</dbReference>
<dbReference type="InterPro" id="IPR008248">
    <property type="entry name" value="CheB-like"/>
</dbReference>
<keyword evidence="3" id="KW-0963">Cytoplasm</keyword>
<evidence type="ECO:0000256" key="4">
    <source>
        <dbReference type="PROSITE-ProRule" id="PRU00050"/>
    </source>
</evidence>
<dbReference type="PROSITE" id="PS50110">
    <property type="entry name" value="RESPONSE_REGULATORY"/>
    <property type="match status" value="1"/>
</dbReference>